<reference evidence="3" key="1">
    <citation type="submission" date="2025-08" db="UniProtKB">
        <authorList>
            <consortium name="RefSeq"/>
        </authorList>
    </citation>
    <scope>IDENTIFICATION</scope>
    <source>
        <tissue evidence="3">Whole body</tissue>
    </source>
</reference>
<keyword evidence="2" id="KW-1185">Reference proteome</keyword>
<feature type="compositionally biased region" description="Basic and acidic residues" evidence="1">
    <location>
        <begin position="64"/>
        <end position="73"/>
    </location>
</feature>
<feature type="compositionally biased region" description="Basic residues" evidence="1">
    <location>
        <begin position="74"/>
        <end position="87"/>
    </location>
</feature>
<organism evidence="2 3">
    <name type="scientific">Temnothorax curvispinosus</name>
    <dbReference type="NCBI Taxonomy" id="300111"/>
    <lineage>
        <taxon>Eukaryota</taxon>
        <taxon>Metazoa</taxon>
        <taxon>Ecdysozoa</taxon>
        <taxon>Arthropoda</taxon>
        <taxon>Hexapoda</taxon>
        <taxon>Insecta</taxon>
        <taxon>Pterygota</taxon>
        <taxon>Neoptera</taxon>
        <taxon>Endopterygota</taxon>
        <taxon>Hymenoptera</taxon>
        <taxon>Apocrita</taxon>
        <taxon>Aculeata</taxon>
        <taxon>Formicoidea</taxon>
        <taxon>Formicidae</taxon>
        <taxon>Myrmicinae</taxon>
        <taxon>Temnothorax</taxon>
    </lineage>
</organism>
<evidence type="ECO:0000313" key="3">
    <source>
        <dbReference type="RefSeq" id="XP_024880997.1"/>
    </source>
</evidence>
<dbReference type="GeneID" id="112460518"/>
<feature type="region of interest" description="Disordered" evidence="1">
    <location>
        <begin position="43"/>
        <end position="138"/>
    </location>
</feature>
<evidence type="ECO:0000256" key="1">
    <source>
        <dbReference type="SAM" id="MobiDB-lite"/>
    </source>
</evidence>
<sequence>MSPRQLVCGIASFAEIILTRRERIRRIHARNCGAMTGGRVANRIQHGTSPRPCRRGRSRGATTDNERERELLRIKKFRGGVRAHARGSRSPARSGSNPLTAGVAPFPPATTRQPLTRRLSPGPRAVDLPSPTYPTTPAPAPPAPYYHHLSRHLRETAALPAAGVYYRGDVDPLRLLLVKSPNFLFSPFFFSFSLSLYFRQISKSCEYRFPMSPYGTKIEGLLGKSHISNLRKLRKRLR</sequence>
<dbReference type="AlphaFoldDB" id="A0A6J1QF75"/>
<dbReference type="RefSeq" id="XP_024880997.1">
    <property type="nucleotide sequence ID" value="XM_025025229.1"/>
</dbReference>
<evidence type="ECO:0000313" key="2">
    <source>
        <dbReference type="Proteomes" id="UP000504618"/>
    </source>
</evidence>
<name>A0A6J1QF75_9HYME</name>
<dbReference type="Proteomes" id="UP000504618">
    <property type="component" value="Unplaced"/>
</dbReference>
<accession>A0A6J1QF75</accession>
<gene>
    <name evidence="3" type="primary">LOC112460518</name>
</gene>
<proteinExistence type="predicted"/>
<protein>
    <submittedName>
        <fullName evidence="3">Uncharacterized protein LOC112460518 isoform X1</fullName>
    </submittedName>
</protein>